<dbReference type="Gene3D" id="3.90.1510.10">
    <property type="entry name" value="Glycerate kinase, domain 2"/>
    <property type="match status" value="1"/>
</dbReference>
<dbReference type="GO" id="GO:0031388">
    <property type="term" value="P:organic acid phosphorylation"/>
    <property type="evidence" value="ECO:0007669"/>
    <property type="project" value="UniProtKB-UniRule"/>
</dbReference>
<evidence type="ECO:0000313" key="6">
    <source>
        <dbReference type="Proteomes" id="UP000093355"/>
    </source>
</evidence>
<sequence>MTSRRIVFAPDSFKGSCAAADVARALAAGSGAVDPVLRPMADGGEGTLGAIAAAVPGARHTPVRVTGPRGLPVDAAWLWLPPTDDAPQGTGVVELASTSGIELLGDERRPWDASTLGFGQAIAAALAHGVSRLVLAIGSSASTDGGTGLLTALGARFTDAFEVSIAPGAAGLEELAIADLSRLRGLPEGGVQVLTDVTSPLLGSAGAAAVFGPQKGIDDVARADAALGRLVDALRRLPGATLAETAARHADPEAPGAGAAGGAGYGLLAWGAELVPGAARIAELTGLREAIAGADLVVTGEGAFDGQSAVGKAPGVVAALAAEAGVPVALVAGRIAPGADMSAFARVVSLTDLAGSAEAALTEPERWIEAAGAML</sequence>
<accession>A0A1B9ND82</accession>
<dbReference type="InterPro" id="IPR036129">
    <property type="entry name" value="Glycerate_kinase_sf"/>
</dbReference>
<dbReference type="STRING" id="904291.A7J15_03190"/>
<comment type="similarity">
    <text evidence="1 4">Belongs to the glycerate kinase type-1 family.</text>
</comment>
<dbReference type="PIRSF" id="PIRSF006078">
    <property type="entry name" value="GlxK"/>
    <property type="match status" value="1"/>
</dbReference>
<comment type="caution">
    <text evidence="5">The sequence shown here is derived from an EMBL/GenBank/DDBJ whole genome shotgun (WGS) entry which is preliminary data.</text>
</comment>
<evidence type="ECO:0000313" key="5">
    <source>
        <dbReference type="EMBL" id="OCG74557.1"/>
    </source>
</evidence>
<dbReference type="Proteomes" id="UP000093355">
    <property type="component" value="Unassembled WGS sequence"/>
</dbReference>
<reference evidence="5 6" key="1">
    <citation type="submission" date="2016-05" db="EMBL/GenBank/DDBJ databases">
        <authorList>
            <person name="Lavstsen T."/>
            <person name="Jespersen J.S."/>
        </authorList>
    </citation>
    <scope>NUCLEOTIDE SEQUENCE [LARGE SCALE GENOMIC DNA]</scope>
    <source>
        <strain evidence="5 6">YLB-01</strain>
    </source>
</reference>
<dbReference type="PANTHER" id="PTHR21599">
    <property type="entry name" value="GLYCERATE KINASE"/>
    <property type="match status" value="1"/>
</dbReference>
<dbReference type="EMBL" id="LXMD01000021">
    <property type="protein sequence ID" value="OCG74557.1"/>
    <property type="molecule type" value="Genomic_DNA"/>
</dbReference>
<keyword evidence="3 4" id="KW-0418">Kinase</keyword>
<proteinExistence type="inferred from homology"/>
<dbReference type="RefSeq" id="WP_067024359.1">
    <property type="nucleotide sequence ID" value="NZ_CP038256.1"/>
</dbReference>
<evidence type="ECO:0000256" key="4">
    <source>
        <dbReference type="PIRNR" id="PIRNR006078"/>
    </source>
</evidence>
<dbReference type="InterPro" id="IPR018197">
    <property type="entry name" value="Glycerate_kinase_RE-like"/>
</dbReference>
<protein>
    <submittedName>
        <fullName evidence="5">Glycerate kinase</fullName>
    </submittedName>
</protein>
<dbReference type="PANTHER" id="PTHR21599:SF0">
    <property type="entry name" value="GLYCERATE KINASE"/>
    <property type="match status" value="1"/>
</dbReference>
<dbReference type="InterPro" id="IPR004381">
    <property type="entry name" value="Glycerate_kinase"/>
</dbReference>
<dbReference type="Gene3D" id="3.40.50.10350">
    <property type="entry name" value="Glycerate kinase, domain 1"/>
    <property type="match status" value="1"/>
</dbReference>
<evidence type="ECO:0000256" key="3">
    <source>
        <dbReference type="ARBA" id="ARBA00022777"/>
    </source>
</evidence>
<dbReference type="OrthoDB" id="9774290at2"/>
<evidence type="ECO:0000256" key="1">
    <source>
        <dbReference type="ARBA" id="ARBA00006284"/>
    </source>
</evidence>
<name>A0A1B9ND82_9MICO</name>
<dbReference type="SUPFAM" id="SSF110738">
    <property type="entry name" value="Glycerate kinase I"/>
    <property type="match status" value="1"/>
</dbReference>
<dbReference type="AlphaFoldDB" id="A0A1B9ND82"/>
<dbReference type="InterPro" id="IPR018193">
    <property type="entry name" value="Glyc_kinase_flavodox-like_fold"/>
</dbReference>
<gene>
    <name evidence="5" type="ORF">A7J15_03190</name>
</gene>
<dbReference type="GO" id="GO:0008887">
    <property type="term" value="F:glycerate kinase activity"/>
    <property type="evidence" value="ECO:0007669"/>
    <property type="project" value="UniProtKB-UniRule"/>
</dbReference>
<dbReference type="NCBIfam" id="TIGR00045">
    <property type="entry name" value="glycerate kinase"/>
    <property type="match status" value="1"/>
</dbReference>
<keyword evidence="2 4" id="KW-0808">Transferase</keyword>
<evidence type="ECO:0000256" key="2">
    <source>
        <dbReference type="ARBA" id="ARBA00022679"/>
    </source>
</evidence>
<organism evidence="5 6">
    <name type="scientific">Microbacterium sediminis</name>
    <dbReference type="NCBI Taxonomy" id="904291"/>
    <lineage>
        <taxon>Bacteria</taxon>
        <taxon>Bacillati</taxon>
        <taxon>Actinomycetota</taxon>
        <taxon>Actinomycetes</taxon>
        <taxon>Micrococcales</taxon>
        <taxon>Microbacteriaceae</taxon>
        <taxon>Microbacterium</taxon>
    </lineage>
</organism>
<dbReference type="Pfam" id="PF02595">
    <property type="entry name" value="Gly_kinase"/>
    <property type="match status" value="1"/>
</dbReference>
<keyword evidence="6" id="KW-1185">Reference proteome</keyword>